<evidence type="ECO:0000313" key="3">
    <source>
        <dbReference type="EMBL" id="SNR86740.1"/>
    </source>
</evidence>
<keyword evidence="4" id="KW-1185">Reference proteome</keyword>
<comment type="similarity">
    <text evidence="1">Belongs to the TolB family.</text>
</comment>
<dbReference type="InterPro" id="IPR011659">
    <property type="entry name" value="WD40"/>
</dbReference>
<dbReference type="RefSeq" id="WP_089294495.1">
    <property type="nucleotide sequence ID" value="NZ_BOMU01000088.1"/>
</dbReference>
<dbReference type="EMBL" id="FZNR01000006">
    <property type="protein sequence ID" value="SNR86740.1"/>
    <property type="molecule type" value="Genomic_DNA"/>
</dbReference>
<dbReference type="Gene3D" id="2.120.10.30">
    <property type="entry name" value="TolB, C-terminal domain"/>
    <property type="match status" value="1"/>
</dbReference>
<gene>
    <name evidence="3" type="ORF">SAMN06264365_106301</name>
</gene>
<name>A0A238ZTR3_9ACTN</name>
<accession>A0A238ZTR3</accession>
<dbReference type="SUPFAM" id="SSF82171">
    <property type="entry name" value="DPP6 N-terminal domain-like"/>
    <property type="match status" value="1"/>
</dbReference>
<dbReference type="Gene3D" id="2.120.10.60">
    <property type="entry name" value="Tricorn protease N-terminal domain"/>
    <property type="match status" value="1"/>
</dbReference>
<keyword evidence="2" id="KW-0732">Signal</keyword>
<dbReference type="Proteomes" id="UP000198415">
    <property type="component" value="Unassembled WGS sequence"/>
</dbReference>
<feature type="chain" id="PRO_5038763536" evidence="2">
    <location>
        <begin position="25"/>
        <end position="440"/>
    </location>
</feature>
<organism evidence="3 4">
    <name type="scientific">Actinoplanes regularis</name>
    <dbReference type="NCBI Taxonomy" id="52697"/>
    <lineage>
        <taxon>Bacteria</taxon>
        <taxon>Bacillati</taxon>
        <taxon>Actinomycetota</taxon>
        <taxon>Actinomycetes</taxon>
        <taxon>Micromonosporales</taxon>
        <taxon>Micromonosporaceae</taxon>
        <taxon>Actinoplanes</taxon>
    </lineage>
</organism>
<dbReference type="Pfam" id="PF07676">
    <property type="entry name" value="PD40"/>
    <property type="match status" value="4"/>
</dbReference>
<dbReference type="PANTHER" id="PTHR36842">
    <property type="entry name" value="PROTEIN TOLB HOMOLOG"/>
    <property type="match status" value="1"/>
</dbReference>
<proteinExistence type="inferred from homology"/>
<dbReference type="AlphaFoldDB" id="A0A238ZTR3"/>
<evidence type="ECO:0000313" key="4">
    <source>
        <dbReference type="Proteomes" id="UP000198415"/>
    </source>
</evidence>
<reference evidence="3 4" key="1">
    <citation type="submission" date="2017-06" db="EMBL/GenBank/DDBJ databases">
        <authorList>
            <person name="Kim H.J."/>
            <person name="Triplett B.A."/>
        </authorList>
    </citation>
    <scope>NUCLEOTIDE SEQUENCE [LARGE SCALE GENOMIC DNA]</scope>
    <source>
        <strain evidence="3 4">DSM 43151</strain>
    </source>
</reference>
<evidence type="ECO:0000256" key="2">
    <source>
        <dbReference type="SAM" id="SignalP"/>
    </source>
</evidence>
<dbReference type="InterPro" id="IPR011042">
    <property type="entry name" value="6-blade_b-propeller_TolB-like"/>
</dbReference>
<dbReference type="OrthoDB" id="39703at2"/>
<protein>
    <submittedName>
        <fullName evidence="3">WD40-like Beta Propeller Repeat</fullName>
    </submittedName>
</protein>
<feature type="signal peptide" evidence="2">
    <location>
        <begin position="1"/>
        <end position="24"/>
    </location>
</feature>
<sequence>MRRFARERTIVAAAVLAASTGALLGEGNAAAAADGTTLRVSVARDGSPANDPSVAQFISADGRSVAFVSAASNLVTGRTDRTRTDVFVRDPDAATTVLASVAADGTAGDRESRSPSLSADGRYVAFQSAATNLVAGDTNDQTDIFVRDLLAGVTTRVSVAGSGAQADGFSQAPSISADGRYVAFVSRASNLVPGGSTSVTADVYVHDRESGTTTRVSVPAVDAIEQYNTGQPTISPDGQFVVYVSDSPRQVADDTNRRSDVILYDRQADTRSRISVAAGGVQGNGSSSDPTISADNRYVGFASSSTNLVAGDTNRKTDVFVYDRQLGRPVRVSMSSQAVEADGESGSPAISAEGRYVTYASTASNLVEGDTNNGGDVFVTDLSTGTTERVTVSDSGAQVNASVTAPPSISGDGRSVVFTSNAPGLTPHNAVGHQVYLRRR</sequence>
<evidence type="ECO:0000256" key="1">
    <source>
        <dbReference type="ARBA" id="ARBA00009820"/>
    </source>
</evidence>